<sequence length="284" mass="31861">MIQKNGATTFSVQSPSDNAVKDSDKGFEDESRLVSPPYSDSDSRRYRSVPQHSAQEVLPPPSRQEGTDPDNNEIPIPSDCTRPENSDSERWKGKVLKKGMHFKESGGYSNFNEGHPDRIHHLMESRKKSMSPSFSTLEAYGNLNNQLEASYEKDLMELQQNDGSVHDQDSPGRIAKVEVREVYVSPAYVEDKKLLIPMIDKCESCRVHCEGISSLHGLKQDISISMKQKLSSPGPQIQHELESNFFSGSKESDSSIELCLPAEDSLITFDEQSLMPDETKRSFC</sequence>
<dbReference type="EMBL" id="CM039429">
    <property type="protein sequence ID" value="KAI4347590.1"/>
    <property type="molecule type" value="Genomic_DNA"/>
</dbReference>
<gene>
    <name evidence="1" type="ORF">L6164_008391</name>
</gene>
<evidence type="ECO:0000313" key="1">
    <source>
        <dbReference type="EMBL" id="KAI4347590.1"/>
    </source>
</evidence>
<keyword evidence="2" id="KW-1185">Reference proteome</keyword>
<protein>
    <submittedName>
        <fullName evidence="1">Uncharacterized protein</fullName>
    </submittedName>
</protein>
<name>A0ACB9PFQ7_BAUVA</name>
<comment type="caution">
    <text evidence="1">The sequence shown here is derived from an EMBL/GenBank/DDBJ whole genome shotgun (WGS) entry which is preliminary data.</text>
</comment>
<organism evidence="1 2">
    <name type="scientific">Bauhinia variegata</name>
    <name type="common">Purple orchid tree</name>
    <name type="synonym">Phanera variegata</name>
    <dbReference type="NCBI Taxonomy" id="167791"/>
    <lineage>
        <taxon>Eukaryota</taxon>
        <taxon>Viridiplantae</taxon>
        <taxon>Streptophyta</taxon>
        <taxon>Embryophyta</taxon>
        <taxon>Tracheophyta</taxon>
        <taxon>Spermatophyta</taxon>
        <taxon>Magnoliopsida</taxon>
        <taxon>eudicotyledons</taxon>
        <taxon>Gunneridae</taxon>
        <taxon>Pentapetalae</taxon>
        <taxon>rosids</taxon>
        <taxon>fabids</taxon>
        <taxon>Fabales</taxon>
        <taxon>Fabaceae</taxon>
        <taxon>Cercidoideae</taxon>
        <taxon>Cercideae</taxon>
        <taxon>Bauhiniinae</taxon>
        <taxon>Bauhinia</taxon>
    </lineage>
</organism>
<accession>A0ACB9PFQ7</accession>
<reference evidence="1 2" key="1">
    <citation type="journal article" date="2022" name="DNA Res.">
        <title>Chromosomal-level genome assembly of the orchid tree Bauhinia variegata (Leguminosae; Cercidoideae) supports the allotetraploid origin hypothesis of Bauhinia.</title>
        <authorList>
            <person name="Zhong Y."/>
            <person name="Chen Y."/>
            <person name="Zheng D."/>
            <person name="Pang J."/>
            <person name="Liu Y."/>
            <person name="Luo S."/>
            <person name="Meng S."/>
            <person name="Qian L."/>
            <person name="Wei D."/>
            <person name="Dai S."/>
            <person name="Zhou R."/>
        </authorList>
    </citation>
    <scope>NUCLEOTIDE SEQUENCE [LARGE SCALE GENOMIC DNA]</scope>
    <source>
        <strain evidence="1">BV-YZ2020</strain>
    </source>
</reference>
<proteinExistence type="predicted"/>
<dbReference type="Proteomes" id="UP000828941">
    <property type="component" value="Chromosome 4"/>
</dbReference>
<evidence type="ECO:0000313" key="2">
    <source>
        <dbReference type="Proteomes" id="UP000828941"/>
    </source>
</evidence>